<name>A0A9E7KUS7_9LILI</name>
<dbReference type="EMBL" id="CP097510">
    <property type="protein sequence ID" value="URE27935.1"/>
    <property type="molecule type" value="Genomic_DNA"/>
</dbReference>
<dbReference type="Proteomes" id="UP001055439">
    <property type="component" value="Chromosome 8"/>
</dbReference>
<evidence type="ECO:0000256" key="1">
    <source>
        <dbReference type="SAM" id="MobiDB-lite"/>
    </source>
</evidence>
<dbReference type="GO" id="GO:0030246">
    <property type="term" value="F:carbohydrate binding"/>
    <property type="evidence" value="ECO:0007669"/>
    <property type="project" value="InterPro"/>
</dbReference>
<accession>A0A9E7KUS7</accession>
<dbReference type="InterPro" id="IPR052147">
    <property type="entry name" value="PP2-like/Lectin"/>
</dbReference>
<organism evidence="2 3">
    <name type="scientific">Musa troglodytarum</name>
    <name type="common">fe'i banana</name>
    <dbReference type="NCBI Taxonomy" id="320322"/>
    <lineage>
        <taxon>Eukaryota</taxon>
        <taxon>Viridiplantae</taxon>
        <taxon>Streptophyta</taxon>
        <taxon>Embryophyta</taxon>
        <taxon>Tracheophyta</taxon>
        <taxon>Spermatophyta</taxon>
        <taxon>Magnoliopsida</taxon>
        <taxon>Liliopsida</taxon>
        <taxon>Zingiberales</taxon>
        <taxon>Musaceae</taxon>
        <taxon>Musa</taxon>
    </lineage>
</organism>
<proteinExistence type="predicted"/>
<dbReference type="PANTHER" id="PTHR48478">
    <property type="entry name" value="LECTIN-LIKE"/>
    <property type="match status" value="1"/>
</dbReference>
<reference evidence="2" key="1">
    <citation type="submission" date="2022-05" db="EMBL/GenBank/DDBJ databases">
        <title>The Musa troglodytarum L. genome provides insights into the mechanism of non-climacteric behaviour and enrichment of carotenoids.</title>
        <authorList>
            <person name="Wang J."/>
        </authorList>
    </citation>
    <scope>NUCLEOTIDE SEQUENCE</scope>
    <source>
        <tissue evidence="2">Leaf</tissue>
    </source>
</reference>
<keyword evidence="3" id="KW-1185">Reference proteome</keyword>
<evidence type="ECO:0000313" key="3">
    <source>
        <dbReference type="Proteomes" id="UP001055439"/>
    </source>
</evidence>
<dbReference type="OrthoDB" id="2107747at2759"/>
<feature type="region of interest" description="Disordered" evidence="1">
    <location>
        <begin position="1"/>
        <end position="24"/>
    </location>
</feature>
<dbReference type="AlphaFoldDB" id="A0A9E7KUS7"/>
<protein>
    <submittedName>
        <fullName evidence="2">Protein PHLOEM protein 2-LIKE</fullName>
    </submittedName>
</protein>
<evidence type="ECO:0000313" key="2">
    <source>
        <dbReference type="EMBL" id="URE27935.1"/>
    </source>
</evidence>
<dbReference type="InterPro" id="IPR025886">
    <property type="entry name" value="PP2-like"/>
</dbReference>
<feature type="compositionally biased region" description="Basic and acidic residues" evidence="1">
    <location>
        <begin position="1"/>
        <end position="15"/>
    </location>
</feature>
<dbReference type="Pfam" id="PF14299">
    <property type="entry name" value="PP2"/>
    <property type="match status" value="1"/>
</dbReference>
<gene>
    <name evidence="2" type="ORF">MUK42_04336</name>
</gene>
<sequence length="215" mass="24876">MSHQRRDDEHGEPSREVAPAVPKEWSGEEGTYHIMARGMDIIWSNDERFWKWQTLPPEDELRQQLSIDAEKSSLLTDYLDVSRSCEIAELNQVSWLEATKTLDLDEEKYKRVFDGFKTCEILYNIKFKVDAFGWHGVPVTFQVNSPKPGDDYTRDERLESYRKRSSGWHQIDGGGFTVPEGEKKGKVKFGMYEIKSQRWKGGILLAGVTLKLRKG</sequence>
<dbReference type="PANTHER" id="PTHR48478:SF1">
    <property type="entry name" value="LECTIN-LIKE"/>
    <property type="match status" value="1"/>
</dbReference>